<dbReference type="SUPFAM" id="SSF103506">
    <property type="entry name" value="Mitochondrial carrier"/>
    <property type="match status" value="1"/>
</dbReference>
<evidence type="ECO:0000256" key="5">
    <source>
        <dbReference type="ARBA" id="ARBA00022737"/>
    </source>
</evidence>
<feature type="region of interest" description="Disordered" evidence="11">
    <location>
        <begin position="65"/>
        <end position="85"/>
    </location>
</feature>
<evidence type="ECO:0000256" key="2">
    <source>
        <dbReference type="ARBA" id="ARBA00006375"/>
    </source>
</evidence>
<dbReference type="EMBL" id="BMAR01000013">
    <property type="protein sequence ID" value="GFR46249.1"/>
    <property type="molecule type" value="Genomic_DNA"/>
</dbReference>
<evidence type="ECO:0000256" key="8">
    <source>
        <dbReference type="ARBA" id="ARBA00023136"/>
    </source>
</evidence>
<dbReference type="PROSITE" id="PS50920">
    <property type="entry name" value="SOLCAR"/>
    <property type="match status" value="3"/>
</dbReference>
<feature type="repeat" description="Solcar" evidence="9">
    <location>
        <begin position="283"/>
        <end position="373"/>
    </location>
</feature>
<feature type="repeat" description="Solcar" evidence="9">
    <location>
        <begin position="191"/>
        <end position="275"/>
    </location>
</feature>
<proteinExistence type="inferred from homology"/>
<dbReference type="GO" id="GO:0031966">
    <property type="term" value="C:mitochondrial membrane"/>
    <property type="evidence" value="ECO:0007669"/>
    <property type="project" value="UniProtKB-SubCell"/>
</dbReference>
<evidence type="ECO:0000256" key="4">
    <source>
        <dbReference type="ARBA" id="ARBA00022692"/>
    </source>
</evidence>
<dbReference type="GO" id="GO:0015093">
    <property type="term" value="F:ferrous iron transmembrane transporter activity"/>
    <property type="evidence" value="ECO:0007669"/>
    <property type="project" value="TreeGrafter"/>
</dbReference>
<dbReference type="PANTHER" id="PTHR45758:SF4">
    <property type="entry name" value="MITOFERRIN-1"/>
    <property type="match status" value="1"/>
</dbReference>
<dbReference type="Gene3D" id="1.50.40.10">
    <property type="entry name" value="Mitochondrial carrier domain"/>
    <property type="match status" value="2"/>
</dbReference>
<dbReference type="PANTHER" id="PTHR45758">
    <property type="entry name" value="MITOFERRIN-1-RELATED"/>
    <property type="match status" value="1"/>
</dbReference>
<dbReference type="InterPro" id="IPR023395">
    <property type="entry name" value="MCP_dom_sf"/>
</dbReference>
<keyword evidence="5" id="KW-0677">Repeat</keyword>
<keyword evidence="8 9" id="KW-0472">Membrane</keyword>
<dbReference type="Proteomes" id="UP001054857">
    <property type="component" value="Unassembled WGS sequence"/>
</dbReference>
<reference evidence="12 13" key="1">
    <citation type="journal article" date="2021" name="Sci. Rep.">
        <title>Genome sequencing of the multicellular alga Astrephomene provides insights into convergent evolution of germ-soma differentiation.</title>
        <authorList>
            <person name="Yamashita S."/>
            <person name="Yamamoto K."/>
            <person name="Matsuzaki R."/>
            <person name="Suzuki S."/>
            <person name="Yamaguchi H."/>
            <person name="Hirooka S."/>
            <person name="Minakuchi Y."/>
            <person name="Miyagishima S."/>
            <person name="Kawachi M."/>
            <person name="Toyoda A."/>
            <person name="Nozaki H."/>
        </authorList>
    </citation>
    <scope>NUCLEOTIDE SEQUENCE [LARGE SCALE GENOMIC DNA]</scope>
    <source>
        <strain evidence="12 13">NIES-4017</strain>
    </source>
</reference>
<accession>A0AAD3HLY7</accession>
<keyword evidence="4 9" id="KW-0812">Transmembrane</keyword>
<gene>
    <name evidence="12" type="ORF">Agub_g7797</name>
</gene>
<dbReference type="AlphaFoldDB" id="A0AAD3HLY7"/>
<keyword evidence="7" id="KW-0496">Mitochondrion</keyword>
<evidence type="ECO:0000256" key="11">
    <source>
        <dbReference type="SAM" id="MobiDB-lite"/>
    </source>
</evidence>
<feature type="compositionally biased region" description="Basic and acidic residues" evidence="11">
    <location>
        <begin position="7"/>
        <end position="17"/>
    </location>
</feature>
<comment type="caution">
    <text evidence="12">The sequence shown here is derived from an EMBL/GenBank/DDBJ whole genome shotgun (WGS) entry which is preliminary data.</text>
</comment>
<comment type="subcellular location">
    <subcellularLocation>
        <location evidence="1">Mitochondrion membrane</location>
        <topology evidence="1">Multi-pass membrane protein</topology>
    </subcellularLocation>
</comment>
<evidence type="ECO:0000313" key="13">
    <source>
        <dbReference type="Proteomes" id="UP001054857"/>
    </source>
</evidence>
<sequence length="376" mass="39450">MSPAPREIARQTAEHSGRLLGSRATHTAVPSKEAGEEAGRWSYGAIAAAAASAAAVAAATTATIGSRGMPSEDAPPIASTSSGAEESYDGLSFVSHMLAGSIAGTVEHTAMHPVDTIKTRMQALHPPGHSGSMISRSSLRQMVRTVLQQDGVAGLYRGVGPVAAGAGPAHALHFAMYEWAKEALGGNRQGLHPLETAAAGCVATVVNDALMTPVDSVKQRCQLEGSPFRGGLDAARHMLRHEGLGSFFRSYRTTLVMNVPFTAMHFSVYETAKKLIHQGEDEETLRVQLVAGGLAGGAAAAVTTPLDVVKTRLQTCGAVDPSRYGSVAVLPTLRQIVREEGVQALWQGIKPRVLFHIPAAAVCWGTYESMKSVLRG</sequence>
<evidence type="ECO:0000256" key="7">
    <source>
        <dbReference type="ARBA" id="ARBA00023128"/>
    </source>
</evidence>
<dbReference type="InterPro" id="IPR018108">
    <property type="entry name" value="MCP_transmembrane"/>
</dbReference>
<feature type="repeat" description="Solcar" evidence="9">
    <location>
        <begin position="91"/>
        <end position="183"/>
    </location>
</feature>
<keyword evidence="13" id="KW-1185">Reference proteome</keyword>
<dbReference type="GO" id="GO:0048250">
    <property type="term" value="P:iron import into the mitochondrion"/>
    <property type="evidence" value="ECO:0007669"/>
    <property type="project" value="TreeGrafter"/>
</dbReference>
<dbReference type="Pfam" id="PF00153">
    <property type="entry name" value="Mito_carr"/>
    <property type="match status" value="3"/>
</dbReference>
<evidence type="ECO:0000256" key="1">
    <source>
        <dbReference type="ARBA" id="ARBA00004225"/>
    </source>
</evidence>
<evidence type="ECO:0008006" key="14">
    <source>
        <dbReference type="Google" id="ProtNLM"/>
    </source>
</evidence>
<comment type="similarity">
    <text evidence="2 10">Belongs to the mitochondrial carrier (TC 2.A.29) family.</text>
</comment>
<keyword evidence="6" id="KW-1133">Transmembrane helix</keyword>
<evidence type="ECO:0000256" key="3">
    <source>
        <dbReference type="ARBA" id="ARBA00022448"/>
    </source>
</evidence>
<evidence type="ECO:0000256" key="6">
    <source>
        <dbReference type="ARBA" id="ARBA00022989"/>
    </source>
</evidence>
<evidence type="ECO:0000313" key="12">
    <source>
        <dbReference type="EMBL" id="GFR46249.1"/>
    </source>
</evidence>
<name>A0AAD3HLY7_9CHLO</name>
<evidence type="ECO:0000256" key="10">
    <source>
        <dbReference type="RuleBase" id="RU000488"/>
    </source>
</evidence>
<dbReference type="FunFam" id="1.50.40.10:FF:000308">
    <property type="entry name" value="Mitochondrial substrate carrier family protein"/>
    <property type="match status" value="1"/>
</dbReference>
<evidence type="ECO:0000256" key="9">
    <source>
        <dbReference type="PROSITE-ProRule" id="PRU00282"/>
    </source>
</evidence>
<feature type="region of interest" description="Disordered" evidence="11">
    <location>
        <begin position="1"/>
        <end position="35"/>
    </location>
</feature>
<dbReference type="PRINTS" id="PR00926">
    <property type="entry name" value="MITOCARRIER"/>
</dbReference>
<dbReference type="InterPro" id="IPR002067">
    <property type="entry name" value="MCP"/>
</dbReference>
<keyword evidence="3 10" id="KW-0813">Transport</keyword>
<organism evidence="12 13">
    <name type="scientific">Astrephomene gubernaculifera</name>
    <dbReference type="NCBI Taxonomy" id="47775"/>
    <lineage>
        <taxon>Eukaryota</taxon>
        <taxon>Viridiplantae</taxon>
        <taxon>Chlorophyta</taxon>
        <taxon>core chlorophytes</taxon>
        <taxon>Chlorophyceae</taxon>
        <taxon>CS clade</taxon>
        <taxon>Chlamydomonadales</taxon>
        <taxon>Astrephomenaceae</taxon>
        <taxon>Astrephomene</taxon>
    </lineage>
</organism>
<protein>
    <recommendedName>
        <fullName evidence="14">Mitochondrial carrier protein</fullName>
    </recommendedName>
</protein>